<evidence type="ECO:0000313" key="3">
    <source>
        <dbReference type="EMBL" id="KAE8988241.1"/>
    </source>
</evidence>
<evidence type="ECO:0000313" key="4">
    <source>
        <dbReference type="EMBL" id="KAE9086982.1"/>
    </source>
</evidence>
<comment type="caution">
    <text evidence="5">The sequence shown here is derived from an EMBL/GenBank/DDBJ whole genome shotgun (WGS) entry which is preliminary data.</text>
</comment>
<dbReference type="Proteomes" id="UP000460718">
    <property type="component" value="Unassembled WGS sequence"/>
</dbReference>
<dbReference type="Proteomes" id="UP000476176">
    <property type="component" value="Unassembled WGS sequence"/>
</dbReference>
<dbReference type="EMBL" id="QXFX01001644">
    <property type="protein sequence ID" value="KAE9086982.1"/>
    <property type="molecule type" value="Genomic_DNA"/>
</dbReference>
<reference evidence="13 14" key="1">
    <citation type="submission" date="2018-08" db="EMBL/GenBank/DDBJ databases">
        <title>Genomic investigation of the strawberry pathogen Phytophthora fragariae indicates pathogenicity is determined by transcriptional variation in three key races.</title>
        <authorList>
            <person name="Adams T.M."/>
            <person name="Armitage A.D."/>
            <person name="Sobczyk M.K."/>
            <person name="Bates H.J."/>
            <person name="Dunwell J.M."/>
            <person name="Nellist C.F."/>
            <person name="Harrison R.J."/>
        </authorList>
    </citation>
    <scope>NUCLEOTIDE SEQUENCE [LARGE SCALE GENOMIC DNA]</scope>
    <source>
        <strain evidence="12 15">A4</strain>
        <strain evidence="7 16">BC-1</strain>
        <strain evidence="8 20">BC-23</strain>
        <strain evidence="9 14">NOV-27</strain>
        <strain evidence="6 17">NOV-5</strain>
        <strain evidence="5 18">NOV-71</strain>
        <strain evidence="11 21">NOV-77</strain>
        <strain evidence="2 13">NOV-9</strain>
        <strain evidence="4 22">ONT-3</strain>
        <strain evidence="3 19">SCRP245</strain>
    </source>
</reference>
<dbReference type="Proteomes" id="UP000486351">
    <property type="component" value="Unassembled WGS sequence"/>
</dbReference>
<dbReference type="Proteomes" id="UP000440367">
    <property type="component" value="Unassembled WGS sequence"/>
</dbReference>
<evidence type="ECO:0000313" key="9">
    <source>
        <dbReference type="EMBL" id="KAE9202136.1"/>
    </source>
</evidence>
<evidence type="ECO:0000313" key="11">
    <source>
        <dbReference type="EMBL" id="KAE9280628.1"/>
    </source>
</evidence>
<dbReference type="Proteomes" id="UP000441208">
    <property type="component" value="Unassembled WGS sequence"/>
</dbReference>
<evidence type="ECO:0000313" key="6">
    <source>
        <dbReference type="EMBL" id="KAE9115471.1"/>
    </source>
</evidence>
<dbReference type="EMBL" id="QXFW01001615">
    <property type="protein sequence ID" value="KAE8988241.1"/>
    <property type="molecule type" value="Genomic_DNA"/>
</dbReference>
<dbReference type="AlphaFoldDB" id="A0A6A3R8H9"/>
<dbReference type="EMBL" id="QXGB01000878">
    <property type="protein sequence ID" value="KAE9202136.1"/>
    <property type="molecule type" value="Genomic_DNA"/>
</dbReference>
<dbReference type="Proteomes" id="UP000488956">
    <property type="component" value="Unassembled WGS sequence"/>
</dbReference>
<feature type="region of interest" description="Disordered" evidence="1">
    <location>
        <begin position="1"/>
        <end position="34"/>
    </location>
</feature>
<evidence type="ECO:0000313" key="12">
    <source>
        <dbReference type="EMBL" id="KAE9290323.1"/>
    </source>
</evidence>
<dbReference type="Proteomes" id="UP000433483">
    <property type="component" value="Unassembled WGS sequence"/>
</dbReference>
<evidence type="ECO:0000313" key="22">
    <source>
        <dbReference type="Proteomes" id="UP000488956"/>
    </source>
</evidence>
<dbReference type="EMBL" id="QXGD01002784">
    <property type="protein sequence ID" value="KAE9184214.1"/>
    <property type="molecule type" value="Genomic_DNA"/>
</dbReference>
<proteinExistence type="predicted"/>
<evidence type="ECO:0000313" key="13">
    <source>
        <dbReference type="Proteomes" id="UP000429523"/>
    </source>
</evidence>
<evidence type="ECO:0000313" key="19">
    <source>
        <dbReference type="Proteomes" id="UP000460718"/>
    </source>
</evidence>
<sequence>MVQRAQSKRRRNRASSLATNEEAPEVAESTCSNSEIRVLDDSFSEQQQEEAGADRPTTLGKKRVRLHFDGGRRVFRWRLLRQINHRVTRATEPRARGRASSSRTSAIFSSSIASSLSSATDLEEERRKEFNRSEFSLDGRRARVKPSQREFAETTCGSHERLLLVNALPLDSDDEDNSSTTRHLPYRKTMIHGRVYLLKNQWV</sequence>
<evidence type="ECO:0000313" key="5">
    <source>
        <dbReference type="EMBL" id="KAE9091586.1"/>
    </source>
</evidence>
<name>A0A6A3R8H9_9STRA</name>
<evidence type="ECO:0000313" key="2">
    <source>
        <dbReference type="EMBL" id="KAE8929700.1"/>
    </source>
</evidence>
<dbReference type="Proteomes" id="UP000429523">
    <property type="component" value="Unassembled WGS sequence"/>
</dbReference>
<dbReference type="EMBL" id="QXFY01003979">
    <property type="protein sequence ID" value="KAE9280628.1"/>
    <property type="molecule type" value="Genomic_DNA"/>
</dbReference>
<evidence type="ECO:0000313" key="20">
    <source>
        <dbReference type="Proteomes" id="UP000476176"/>
    </source>
</evidence>
<gene>
    <name evidence="12" type="ORF">PF001_g19651</name>
    <name evidence="7" type="ORF">PF002_g26496</name>
    <name evidence="8" type="ORF">PF004_g18507</name>
    <name evidence="9" type="ORF">PF005_g14679</name>
    <name evidence="10" type="ORF">PF005_g14686</name>
    <name evidence="6" type="ORF">PF006_g19284</name>
    <name evidence="5" type="ORF">PF007_g18825</name>
    <name evidence="11" type="ORF">PF008_g28092</name>
    <name evidence="2" type="ORF">PF009_g20193</name>
    <name evidence="4" type="ORF">PF010_g19893</name>
    <name evidence="3" type="ORF">PF011_g19246</name>
</gene>
<dbReference type="EMBL" id="QXGF01001479">
    <property type="protein sequence ID" value="KAE8929700.1"/>
    <property type="molecule type" value="Genomic_DNA"/>
</dbReference>
<dbReference type="EMBL" id="QXGE01001617">
    <property type="protein sequence ID" value="KAE9290323.1"/>
    <property type="molecule type" value="Genomic_DNA"/>
</dbReference>
<dbReference type="EMBL" id="QXGA01001575">
    <property type="protein sequence ID" value="KAE9115471.1"/>
    <property type="molecule type" value="Genomic_DNA"/>
</dbReference>
<organism evidence="5 18">
    <name type="scientific">Phytophthora fragariae</name>
    <dbReference type="NCBI Taxonomy" id="53985"/>
    <lineage>
        <taxon>Eukaryota</taxon>
        <taxon>Sar</taxon>
        <taxon>Stramenopiles</taxon>
        <taxon>Oomycota</taxon>
        <taxon>Peronosporomycetes</taxon>
        <taxon>Peronosporales</taxon>
        <taxon>Peronosporaceae</taxon>
        <taxon>Phytophthora</taxon>
    </lineage>
</organism>
<accession>A0A6A3R8H9</accession>
<evidence type="ECO:0000313" key="14">
    <source>
        <dbReference type="Proteomes" id="UP000433483"/>
    </source>
</evidence>
<dbReference type="OrthoDB" id="125745at2759"/>
<evidence type="ECO:0000313" key="21">
    <source>
        <dbReference type="Proteomes" id="UP000486351"/>
    </source>
</evidence>
<evidence type="ECO:0000313" key="17">
    <source>
        <dbReference type="Proteomes" id="UP000440732"/>
    </source>
</evidence>
<evidence type="ECO:0000313" key="16">
    <source>
        <dbReference type="Proteomes" id="UP000440367"/>
    </source>
</evidence>
<dbReference type="EMBL" id="QXFZ01001377">
    <property type="protein sequence ID" value="KAE9091586.1"/>
    <property type="molecule type" value="Genomic_DNA"/>
</dbReference>
<dbReference type="Proteomes" id="UP000437068">
    <property type="component" value="Unassembled WGS sequence"/>
</dbReference>
<evidence type="ECO:0000313" key="18">
    <source>
        <dbReference type="Proteomes" id="UP000441208"/>
    </source>
</evidence>
<evidence type="ECO:0000313" key="15">
    <source>
        <dbReference type="Proteomes" id="UP000437068"/>
    </source>
</evidence>
<evidence type="ECO:0000256" key="1">
    <source>
        <dbReference type="SAM" id="MobiDB-lite"/>
    </source>
</evidence>
<keyword evidence="14" id="KW-1185">Reference proteome</keyword>
<protein>
    <submittedName>
        <fullName evidence="5">Uncharacterized protein</fullName>
    </submittedName>
</protein>
<dbReference type="EMBL" id="QXGC01001476">
    <property type="protein sequence ID" value="KAE9202126.1"/>
    <property type="molecule type" value="Genomic_DNA"/>
</dbReference>
<evidence type="ECO:0000313" key="7">
    <source>
        <dbReference type="EMBL" id="KAE9184214.1"/>
    </source>
</evidence>
<dbReference type="Proteomes" id="UP000440732">
    <property type="component" value="Unassembled WGS sequence"/>
</dbReference>
<dbReference type="EMBL" id="QXGB01000878">
    <property type="protein sequence ID" value="KAE9202145.1"/>
    <property type="molecule type" value="Genomic_DNA"/>
</dbReference>
<evidence type="ECO:0000313" key="8">
    <source>
        <dbReference type="EMBL" id="KAE9202126.1"/>
    </source>
</evidence>
<feature type="compositionally biased region" description="Basic residues" evidence="1">
    <location>
        <begin position="1"/>
        <end position="13"/>
    </location>
</feature>
<evidence type="ECO:0000313" key="10">
    <source>
        <dbReference type="EMBL" id="KAE9202145.1"/>
    </source>
</evidence>